<dbReference type="EMBL" id="CAJNOK010019753">
    <property type="protein sequence ID" value="CAF1305078.1"/>
    <property type="molecule type" value="Genomic_DNA"/>
</dbReference>
<dbReference type="PANTHER" id="PTHR14453:SF67">
    <property type="entry name" value="POLY [ADP-RIBOSE] POLYMERASE"/>
    <property type="match status" value="1"/>
</dbReference>
<proteinExistence type="predicted"/>
<keyword evidence="2" id="KW-0328">Glycosyltransferase</keyword>
<evidence type="ECO:0000256" key="5">
    <source>
        <dbReference type="ARBA" id="ARBA00023242"/>
    </source>
</evidence>
<dbReference type="GO" id="GO:0003714">
    <property type="term" value="F:transcription corepressor activity"/>
    <property type="evidence" value="ECO:0007669"/>
    <property type="project" value="TreeGrafter"/>
</dbReference>
<dbReference type="Pfam" id="PF01661">
    <property type="entry name" value="Macro"/>
    <property type="match status" value="1"/>
</dbReference>
<keyword evidence="5" id="KW-0539">Nucleus</keyword>
<organism evidence="7 9">
    <name type="scientific">Didymodactylos carnosus</name>
    <dbReference type="NCBI Taxonomy" id="1234261"/>
    <lineage>
        <taxon>Eukaryota</taxon>
        <taxon>Metazoa</taxon>
        <taxon>Spiralia</taxon>
        <taxon>Gnathifera</taxon>
        <taxon>Rotifera</taxon>
        <taxon>Eurotatoria</taxon>
        <taxon>Bdelloidea</taxon>
        <taxon>Philodinida</taxon>
        <taxon>Philodinidae</taxon>
        <taxon>Didymodactylos</taxon>
    </lineage>
</organism>
<keyword evidence="4" id="KW-0520">NAD</keyword>
<dbReference type="GO" id="GO:0016757">
    <property type="term" value="F:glycosyltransferase activity"/>
    <property type="evidence" value="ECO:0007669"/>
    <property type="project" value="UniProtKB-KW"/>
</dbReference>
<keyword evidence="3" id="KW-0808">Transferase</keyword>
<dbReference type="Gene3D" id="3.40.220.10">
    <property type="entry name" value="Leucine Aminopeptidase, subunit E, domain 1"/>
    <property type="match status" value="1"/>
</dbReference>
<evidence type="ECO:0000256" key="4">
    <source>
        <dbReference type="ARBA" id="ARBA00023027"/>
    </source>
</evidence>
<evidence type="ECO:0000313" key="8">
    <source>
        <dbReference type="EMBL" id="CAF4112068.1"/>
    </source>
</evidence>
<gene>
    <name evidence="7" type="ORF">OVA965_LOCUS28721</name>
    <name evidence="8" type="ORF">TMI583_LOCUS29479</name>
</gene>
<accession>A0A8S2ETG0</accession>
<evidence type="ECO:0000256" key="1">
    <source>
        <dbReference type="ARBA" id="ARBA00004123"/>
    </source>
</evidence>
<feature type="non-terminal residue" evidence="7">
    <location>
        <position position="1"/>
    </location>
</feature>
<dbReference type="Proteomes" id="UP000682733">
    <property type="component" value="Unassembled WGS sequence"/>
</dbReference>
<feature type="domain" description="Macro" evidence="6">
    <location>
        <begin position="1"/>
        <end position="98"/>
    </location>
</feature>
<dbReference type="PROSITE" id="PS51154">
    <property type="entry name" value="MACRO"/>
    <property type="match status" value="1"/>
</dbReference>
<dbReference type="SUPFAM" id="SSF52949">
    <property type="entry name" value="Macro domain-like"/>
    <property type="match status" value="1"/>
</dbReference>
<evidence type="ECO:0000313" key="9">
    <source>
        <dbReference type="Proteomes" id="UP000677228"/>
    </source>
</evidence>
<dbReference type="EMBL" id="CAJOBA010041335">
    <property type="protein sequence ID" value="CAF4112068.1"/>
    <property type="molecule type" value="Genomic_DNA"/>
</dbReference>
<reference evidence="7" key="1">
    <citation type="submission" date="2021-02" db="EMBL/GenBank/DDBJ databases">
        <authorList>
            <person name="Nowell W R."/>
        </authorList>
    </citation>
    <scope>NUCLEOTIDE SEQUENCE</scope>
</reference>
<sequence>MSVDVIVVSSSSDKLRPSIIDAAGADVKNEYENEIEKDKNIQFLVTSSGNLNCKKIFFLRWTPNSDETILRQTIEEVVTNSIQQARNSNFKTIAFPAI</sequence>
<dbReference type="Proteomes" id="UP000677228">
    <property type="component" value="Unassembled WGS sequence"/>
</dbReference>
<dbReference type="PANTHER" id="PTHR14453">
    <property type="entry name" value="PARP/ZINC FINGER CCCH TYPE DOMAIN CONTAINING PROTEIN"/>
    <property type="match status" value="1"/>
</dbReference>
<evidence type="ECO:0000256" key="3">
    <source>
        <dbReference type="ARBA" id="ARBA00022679"/>
    </source>
</evidence>
<dbReference type="InterPro" id="IPR043472">
    <property type="entry name" value="Macro_dom-like"/>
</dbReference>
<comment type="caution">
    <text evidence="7">The sequence shown here is derived from an EMBL/GenBank/DDBJ whole genome shotgun (WGS) entry which is preliminary data.</text>
</comment>
<dbReference type="AlphaFoldDB" id="A0A8S2ETG0"/>
<dbReference type="InterPro" id="IPR002589">
    <property type="entry name" value="Macro_dom"/>
</dbReference>
<name>A0A8S2ETG0_9BILA</name>
<protein>
    <recommendedName>
        <fullName evidence="6">Macro domain-containing protein</fullName>
    </recommendedName>
</protein>
<comment type="subcellular location">
    <subcellularLocation>
        <location evidence="1">Nucleus</location>
    </subcellularLocation>
</comment>
<dbReference type="GO" id="GO:0010629">
    <property type="term" value="P:negative regulation of gene expression"/>
    <property type="evidence" value="ECO:0007669"/>
    <property type="project" value="TreeGrafter"/>
</dbReference>
<dbReference type="GO" id="GO:0005634">
    <property type="term" value="C:nucleus"/>
    <property type="evidence" value="ECO:0007669"/>
    <property type="project" value="UniProtKB-SubCell"/>
</dbReference>
<evidence type="ECO:0000259" key="6">
    <source>
        <dbReference type="PROSITE" id="PS51154"/>
    </source>
</evidence>
<evidence type="ECO:0000313" key="7">
    <source>
        <dbReference type="EMBL" id="CAF1305078.1"/>
    </source>
</evidence>
<dbReference type="GO" id="GO:0005737">
    <property type="term" value="C:cytoplasm"/>
    <property type="evidence" value="ECO:0007669"/>
    <property type="project" value="TreeGrafter"/>
</dbReference>
<evidence type="ECO:0000256" key="2">
    <source>
        <dbReference type="ARBA" id="ARBA00022676"/>
    </source>
</evidence>
<dbReference type="InterPro" id="IPR052056">
    <property type="entry name" value="Mono-ARTD/PARP"/>
</dbReference>